<evidence type="ECO:0000256" key="5">
    <source>
        <dbReference type="ARBA" id="ARBA00007383"/>
    </source>
</evidence>
<name>E5XSI3_SEGRC</name>
<evidence type="ECO:0000256" key="11">
    <source>
        <dbReference type="ARBA" id="ARBA00022759"/>
    </source>
</evidence>
<dbReference type="PROSITE" id="PS51975">
    <property type="entry name" value="RNASE_H_2"/>
    <property type="match status" value="1"/>
</dbReference>
<keyword evidence="11 14" id="KW-0255">Endonuclease</keyword>
<keyword evidence="10 14" id="KW-0479">Metal-binding</keyword>
<dbReference type="GO" id="GO:0003723">
    <property type="term" value="F:RNA binding"/>
    <property type="evidence" value="ECO:0007669"/>
    <property type="project" value="UniProtKB-UniRule"/>
</dbReference>
<evidence type="ECO:0000256" key="6">
    <source>
        <dbReference type="ARBA" id="ARBA00012180"/>
    </source>
</evidence>
<dbReference type="FunFam" id="3.30.420.10:FF:000113">
    <property type="entry name" value="Ribonuclease HII"/>
    <property type="match status" value="1"/>
</dbReference>
<dbReference type="Gene3D" id="3.30.420.10">
    <property type="entry name" value="Ribonuclease H-like superfamily/Ribonuclease H"/>
    <property type="match status" value="1"/>
</dbReference>
<feature type="binding site" evidence="14 15">
    <location>
        <position position="114"/>
    </location>
    <ligand>
        <name>a divalent metal cation</name>
        <dbReference type="ChEBI" id="CHEBI:60240"/>
    </ligand>
</feature>
<sequence>MHAFESVLRRAGLAAVAGVDEAGRGACAGPLVVASCVLKPRSARALPGLDDSKRLTAQKREWLEPRIFQQAASWHVVVMPPGEVDAMGVHQANLEGMRRAVAGLAEVPDYVLLDGFEVPRLGAPARRVVGGDRLVACIAAASVLAKVARDRIMAELDEAHPGYGFATHKGYCTAAHMAALAELGPCDQHRYSYAPVAAAVREHRIERTEGAGTLR</sequence>
<comment type="cofactor">
    <cofactor evidence="2">
        <name>Mg(2+)</name>
        <dbReference type="ChEBI" id="CHEBI:18420"/>
    </cofactor>
</comment>
<evidence type="ECO:0000313" key="18">
    <source>
        <dbReference type="EMBL" id="EFV12660.1"/>
    </source>
</evidence>
<evidence type="ECO:0000256" key="13">
    <source>
        <dbReference type="ARBA" id="ARBA00023211"/>
    </source>
</evidence>
<accession>E5XSI3</accession>
<keyword evidence="12 14" id="KW-0378">Hydrolase</keyword>
<comment type="subcellular location">
    <subcellularLocation>
        <location evidence="4 14">Cytoplasm</location>
    </subcellularLocation>
</comment>
<evidence type="ECO:0000256" key="16">
    <source>
        <dbReference type="RuleBase" id="RU003515"/>
    </source>
</evidence>
<dbReference type="InterPro" id="IPR022898">
    <property type="entry name" value="RNase_HII"/>
</dbReference>
<evidence type="ECO:0000256" key="3">
    <source>
        <dbReference type="ARBA" id="ARBA00004065"/>
    </source>
</evidence>
<reference evidence="18 19" key="1">
    <citation type="journal article" date="2011" name="Stand. Genomic Sci.">
        <title>High quality draft genome sequence of Segniliparus rugosus CDC 945(T)= (ATCC BAA-974(T)).</title>
        <authorList>
            <person name="Earl A.M."/>
            <person name="Desjardins C.A."/>
            <person name="Fitzgerald M.G."/>
            <person name="Arachchi H.M."/>
            <person name="Zeng Q."/>
            <person name="Mehta T."/>
            <person name="Griggs A."/>
            <person name="Birren B.W."/>
            <person name="Toney N.C."/>
            <person name="Carr J."/>
            <person name="Posey J."/>
            <person name="Butler W.R."/>
        </authorList>
    </citation>
    <scope>NUCLEOTIDE SEQUENCE [LARGE SCALE GENOMIC DNA]</scope>
    <source>
        <strain evidence="19">ATCC BAA-974 / DSM 45345 / CCUG 50838 / CIP 108380 / JCM 13579 / CDC 945</strain>
    </source>
</reference>
<dbReference type="GO" id="GO:0030145">
    <property type="term" value="F:manganese ion binding"/>
    <property type="evidence" value="ECO:0007669"/>
    <property type="project" value="UniProtKB-UniRule"/>
</dbReference>
<dbReference type="InterPro" id="IPR012337">
    <property type="entry name" value="RNaseH-like_sf"/>
</dbReference>
<dbReference type="InterPro" id="IPR001352">
    <property type="entry name" value="RNase_HII/HIII"/>
</dbReference>
<dbReference type="GO" id="GO:0043137">
    <property type="term" value="P:DNA replication, removal of RNA primer"/>
    <property type="evidence" value="ECO:0007669"/>
    <property type="project" value="TreeGrafter"/>
</dbReference>
<dbReference type="Proteomes" id="UP000004816">
    <property type="component" value="Unassembled WGS sequence"/>
</dbReference>
<comment type="catalytic activity">
    <reaction evidence="1 14 15 16">
        <text>Endonucleolytic cleavage to 5'-phosphomonoester.</text>
        <dbReference type="EC" id="3.1.26.4"/>
    </reaction>
</comment>
<feature type="binding site" evidence="14 15">
    <location>
        <position position="20"/>
    </location>
    <ligand>
        <name>a divalent metal cation</name>
        <dbReference type="ChEBI" id="CHEBI:60240"/>
    </ligand>
</feature>
<dbReference type="HOGENOM" id="CLU_036532_1_0_11"/>
<dbReference type="PANTHER" id="PTHR10954:SF18">
    <property type="entry name" value="RIBONUCLEASE HII"/>
    <property type="match status" value="1"/>
</dbReference>
<dbReference type="HAMAP" id="MF_00052_B">
    <property type="entry name" value="RNase_HII_B"/>
    <property type="match status" value="1"/>
</dbReference>
<evidence type="ECO:0000256" key="7">
    <source>
        <dbReference type="ARBA" id="ARBA00019179"/>
    </source>
</evidence>
<evidence type="ECO:0000256" key="8">
    <source>
        <dbReference type="ARBA" id="ARBA00022490"/>
    </source>
</evidence>
<keyword evidence="19" id="KW-1185">Reference proteome</keyword>
<proteinExistence type="inferred from homology"/>
<feature type="binding site" evidence="14 15">
    <location>
        <position position="21"/>
    </location>
    <ligand>
        <name>a divalent metal cation</name>
        <dbReference type="ChEBI" id="CHEBI:60240"/>
    </ligand>
</feature>
<comment type="function">
    <text evidence="3 14 16">Endonuclease that specifically degrades the RNA of RNA-DNA hybrids.</text>
</comment>
<comment type="cofactor">
    <cofactor evidence="14 15">
        <name>Mn(2+)</name>
        <dbReference type="ChEBI" id="CHEBI:29035"/>
    </cofactor>
    <cofactor evidence="14 15">
        <name>Mg(2+)</name>
        <dbReference type="ChEBI" id="CHEBI:18420"/>
    </cofactor>
    <text evidence="14 15">Manganese or magnesium. Binds 1 divalent metal ion per monomer in the absence of substrate. May bind a second metal ion after substrate binding.</text>
</comment>
<keyword evidence="9 14" id="KW-0540">Nuclease</keyword>
<dbReference type="SUPFAM" id="SSF53098">
    <property type="entry name" value="Ribonuclease H-like"/>
    <property type="match status" value="1"/>
</dbReference>
<dbReference type="GO" id="GO:0004523">
    <property type="term" value="F:RNA-DNA hybrid ribonuclease activity"/>
    <property type="evidence" value="ECO:0007669"/>
    <property type="project" value="UniProtKB-UniRule"/>
</dbReference>
<evidence type="ECO:0000256" key="14">
    <source>
        <dbReference type="HAMAP-Rule" id="MF_00052"/>
    </source>
</evidence>
<evidence type="ECO:0000256" key="9">
    <source>
        <dbReference type="ARBA" id="ARBA00022722"/>
    </source>
</evidence>
<comment type="caution">
    <text evidence="18">The sequence shown here is derived from an EMBL/GenBank/DDBJ whole genome shotgun (WGS) entry which is preliminary data.</text>
</comment>
<dbReference type="NCBIfam" id="NF000598">
    <property type="entry name" value="PRK00015.2-2"/>
    <property type="match status" value="1"/>
</dbReference>
<protein>
    <recommendedName>
        <fullName evidence="7 14">Ribonuclease HII</fullName>
        <shortName evidence="14">RNase HII</shortName>
        <ecNumber evidence="6 14">3.1.26.4</ecNumber>
    </recommendedName>
</protein>
<evidence type="ECO:0000256" key="10">
    <source>
        <dbReference type="ARBA" id="ARBA00022723"/>
    </source>
</evidence>
<dbReference type="GO" id="GO:0005737">
    <property type="term" value="C:cytoplasm"/>
    <property type="evidence" value="ECO:0007669"/>
    <property type="project" value="UniProtKB-SubCell"/>
</dbReference>
<evidence type="ECO:0000256" key="12">
    <source>
        <dbReference type="ARBA" id="ARBA00022801"/>
    </source>
</evidence>
<evidence type="ECO:0000256" key="4">
    <source>
        <dbReference type="ARBA" id="ARBA00004496"/>
    </source>
</evidence>
<dbReference type="PANTHER" id="PTHR10954">
    <property type="entry name" value="RIBONUCLEASE H2 SUBUNIT A"/>
    <property type="match status" value="1"/>
</dbReference>
<feature type="domain" description="RNase H type-2" evidence="17">
    <location>
        <begin position="14"/>
        <end position="205"/>
    </location>
</feature>
<dbReference type="GO" id="GO:0032299">
    <property type="term" value="C:ribonuclease H2 complex"/>
    <property type="evidence" value="ECO:0007669"/>
    <property type="project" value="TreeGrafter"/>
</dbReference>
<keyword evidence="13 14" id="KW-0464">Manganese</keyword>
<evidence type="ECO:0000256" key="2">
    <source>
        <dbReference type="ARBA" id="ARBA00001946"/>
    </source>
</evidence>
<dbReference type="STRING" id="679197.HMPREF9336_02455"/>
<evidence type="ECO:0000256" key="15">
    <source>
        <dbReference type="PROSITE-ProRule" id="PRU01319"/>
    </source>
</evidence>
<dbReference type="AlphaFoldDB" id="E5XSI3"/>
<comment type="similarity">
    <text evidence="5 14 16">Belongs to the RNase HII family.</text>
</comment>
<evidence type="ECO:0000259" key="17">
    <source>
        <dbReference type="PROSITE" id="PS51975"/>
    </source>
</evidence>
<dbReference type="InterPro" id="IPR036397">
    <property type="entry name" value="RNaseH_sf"/>
</dbReference>
<dbReference type="NCBIfam" id="NF000595">
    <property type="entry name" value="PRK00015.1-3"/>
    <property type="match status" value="1"/>
</dbReference>
<organism evidence="18 19">
    <name type="scientific">Segniliparus rugosus (strain ATCC BAA-974 / DSM 45345 / CCUG 50838 / CIP 108380 / JCM 13579 / CDC 945)</name>
    <dbReference type="NCBI Taxonomy" id="679197"/>
    <lineage>
        <taxon>Bacteria</taxon>
        <taxon>Bacillati</taxon>
        <taxon>Actinomycetota</taxon>
        <taxon>Actinomycetes</taxon>
        <taxon>Mycobacteriales</taxon>
        <taxon>Segniliparaceae</taxon>
        <taxon>Segniliparus</taxon>
    </lineage>
</organism>
<evidence type="ECO:0000313" key="19">
    <source>
        <dbReference type="Proteomes" id="UP000004816"/>
    </source>
</evidence>
<dbReference type="CDD" id="cd07182">
    <property type="entry name" value="RNase_HII_bacteria_HII_like"/>
    <property type="match status" value="1"/>
</dbReference>
<dbReference type="EC" id="3.1.26.4" evidence="6 14"/>
<keyword evidence="8 14" id="KW-0963">Cytoplasm</keyword>
<dbReference type="EMBL" id="ACZI02000002">
    <property type="protein sequence ID" value="EFV12660.1"/>
    <property type="molecule type" value="Genomic_DNA"/>
</dbReference>
<dbReference type="InterPro" id="IPR024567">
    <property type="entry name" value="RNase_HII/HIII_dom"/>
</dbReference>
<dbReference type="GO" id="GO:0006298">
    <property type="term" value="P:mismatch repair"/>
    <property type="evidence" value="ECO:0007669"/>
    <property type="project" value="TreeGrafter"/>
</dbReference>
<dbReference type="Pfam" id="PF01351">
    <property type="entry name" value="RNase_HII"/>
    <property type="match status" value="1"/>
</dbReference>
<gene>
    <name evidence="14" type="primary">rnhB</name>
    <name evidence="18" type="ORF">HMPREF9336_02455</name>
</gene>
<evidence type="ECO:0000256" key="1">
    <source>
        <dbReference type="ARBA" id="ARBA00000077"/>
    </source>
</evidence>
<dbReference type="eggNOG" id="COG0164">
    <property type="taxonomic scope" value="Bacteria"/>
</dbReference>